<name>A0A2I3BYJ5_VIBAX</name>
<accession>A0A2I3BYJ5</accession>
<evidence type="ECO:0000313" key="2">
    <source>
        <dbReference type="EMBL" id="AGV15967.1"/>
    </source>
</evidence>
<dbReference type="AlphaFoldDB" id="A0A2I3BYJ5"/>
<dbReference type="InterPro" id="IPR036390">
    <property type="entry name" value="WH_DNA-bd_sf"/>
</dbReference>
<dbReference type="Pfam" id="PF13730">
    <property type="entry name" value="HTH_36"/>
    <property type="match status" value="1"/>
</dbReference>
<dbReference type="EMBL" id="CP006718">
    <property type="protein sequence ID" value="AGV15967.1"/>
    <property type="molecule type" value="Genomic_DNA"/>
</dbReference>
<protein>
    <recommendedName>
        <fullName evidence="4">Helix-turn-helix domain-containing protein</fullName>
    </recommendedName>
</protein>
<dbReference type="Proteomes" id="UP000016714">
    <property type="component" value="Chromosome 1"/>
</dbReference>
<feature type="region of interest" description="Disordered" evidence="1">
    <location>
        <begin position="114"/>
        <end position="139"/>
    </location>
</feature>
<gene>
    <name evidence="2" type="ORF">N646_0134</name>
</gene>
<feature type="compositionally biased region" description="Polar residues" evidence="1">
    <location>
        <begin position="121"/>
        <end position="139"/>
    </location>
</feature>
<evidence type="ECO:0000256" key="1">
    <source>
        <dbReference type="SAM" id="MobiDB-lite"/>
    </source>
</evidence>
<dbReference type="InterPro" id="IPR036388">
    <property type="entry name" value="WH-like_DNA-bd_sf"/>
</dbReference>
<dbReference type="RefSeq" id="WP_017820053.1">
    <property type="nucleotide sequence ID" value="NC_022349.1"/>
</dbReference>
<dbReference type="KEGG" id="vag:N646_0134"/>
<sequence>MTRNQFSITSQIMDANLKQSHGTTPTEKLVLLSLSRFLGDKEKKNVFTCYPSQRTLADKACCSTVAVNRALKKFEELGFIKSCYRTTLHGGSTSKLYTWIGIPKLKEKETEELSAEVKPNNAETLESLTDNGSKSESSHILSGCTVSTVNPNSVQAQHTNSSWWDDFVSEELEARESPF</sequence>
<organism evidence="2 3">
    <name type="scientific">Vibrio alginolyticus (strain ATCC 17749 / DSM 2171 / NBRC 15630 / NCIMB 1903 / NCTC 12160 / XII-53)</name>
    <dbReference type="NCBI Taxonomy" id="1219076"/>
    <lineage>
        <taxon>Bacteria</taxon>
        <taxon>Pseudomonadati</taxon>
        <taxon>Pseudomonadota</taxon>
        <taxon>Gammaproteobacteria</taxon>
        <taxon>Vibrionales</taxon>
        <taxon>Vibrionaceae</taxon>
        <taxon>Vibrio</taxon>
    </lineage>
</organism>
<evidence type="ECO:0000313" key="3">
    <source>
        <dbReference type="Proteomes" id="UP000016714"/>
    </source>
</evidence>
<evidence type="ECO:0008006" key="4">
    <source>
        <dbReference type="Google" id="ProtNLM"/>
    </source>
</evidence>
<dbReference type="SUPFAM" id="SSF46785">
    <property type="entry name" value="Winged helix' DNA-binding domain"/>
    <property type="match status" value="1"/>
</dbReference>
<dbReference type="HOGENOM" id="CLU_1502874_0_0_6"/>
<reference evidence="2 3" key="1">
    <citation type="journal article" date="2015" name="Genome Announc.">
        <title>Complete genome sequence of Vibrio alginolyticus ATCC 17749.</title>
        <authorList>
            <person name="Liu X.F."/>
            <person name="Cao Y."/>
            <person name="Zhang H.L."/>
            <person name="Chen Y.J."/>
            <person name="Hu C.J."/>
        </authorList>
    </citation>
    <scope>NUCLEOTIDE SEQUENCE [LARGE SCALE GENOMIC DNA]</scope>
    <source>
        <strain evidence="3">ATCC 17749 / DSM 2171 / NBRC 15630 / NCIMB 1903 / NCTC 12160 / XII-53</strain>
    </source>
</reference>
<proteinExistence type="predicted"/>
<dbReference type="Gene3D" id="1.10.10.10">
    <property type="entry name" value="Winged helix-like DNA-binding domain superfamily/Winged helix DNA-binding domain"/>
    <property type="match status" value="1"/>
</dbReference>